<dbReference type="Proteomes" id="UP001470230">
    <property type="component" value="Unassembled WGS sequence"/>
</dbReference>
<dbReference type="SUPFAM" id="SSF54427">
    <property type="entry name" value="NTF2-like"/>
    <property type="match status" value="1"/>
</dbReference>
<proteinExistence type="predicted"/>
<evidence type="ECO:0008006" key="3">
    <source>
        <dbReference type="Google" id="ProtNLM"/>
    </source>
</evidence>
<accession>A0ABR2ILR9</accession>
<evidence type="ECO:0000313" key="2">
    <source>
        <dbReference type="Proteomes" id="UP001470230"/>
    </source>
</evidence>
<reference evidence="1 2" key="1">
    <citation type="submission" date="2024-04" db="EMBL/GenBank/DDBJ databases">
        <title>Tritrichomonas musculus Genome.</title>
        <authorList>
            <person name="Alves-Ferreira E."/>
            <person name="Grigg M."/>
            <person name="Lorenzi H."/>
            <person name="Galac M."/>
        </authorList>
    </citation>
    <scope>NUCLEOTIDE SEQUENCE [LARGE SCALE GENOMIC DNA]</scope>
    <source>
        <strain evidence="1 2">EAF2021</strain>
    </source>
</reference>
<keyword evidence="2" id="KW-1185">Reference proteome</keyword>
<comment type="caution">
    <text evidence="1">The sequence shown here is derived from an EMBL/GenBank/DDBJ whole genome shotgun (WGS) entry which is preliminary data.</text>
</comment>
<evidence type="ECO:0000313" key="1">
    <source>
        <dbReference type="EMBL" id="KAK8864812.1"/>
    </source>
</evidence>
<dbReference type="EMBL" id="JAPFFF010000016">
    <property type="protein sequence ID" value="KAK8864812.1"/>
    <property type="molecule type" value="Genomic_DNA"/>
</dbReference>
<dbReference type="Gene3D" id="3.10.450.50">
    <property type="match status" value="1"/>
</dbReference>
<dbReference type="InterPro" id="IPR032710">
    <property type="entry name" value="NTF2-like_dom_sf"/>
</dbReference>
<gene>
    <name evidence="1" type="ORF">M9Y10_010337</name>
</gene>
<sequence>MSIEESKLAEHVISLEKAALDKWFKGDTSGYLELWSKNNFSYFDGSFPTRVDDYPTIKDFVLQNVENKLFADKYEFKNPRVQFGKDMALLTYQLFSKTNLIDMKYNCIQLYQKEESGDWKVIHSTWSFIRPMDMDFGGAKTTV</sequence>
<organism evidence="1 2">
    <name type="scientific">Tritrichomonas musculus</name>
    <dbReference type="NCBI Taxonomy" id="1915356"/>
    <lineage>
        <taxon>Eukaryota</taxon>
        <taxon>Metamonada</taxon>
        <taxon>Parabasalia</taxon>
        <taxon>Tritrichomonadida</taxon>
        <taxon>Tritrichomonadidae</taxon>
        <taxon>Tritrichomonas</taxon>
    </lineage>
</organism>
<protein>
    <recommendedName>
        <fullName evidence="3">DUF4440 domain-containing protein</fullName>
    </recommendedName>
</protein>
<name>A0ABR2ILR9_9EUKA</name>